<keyword evidence="3" id="KW-0285">Flavoprotein</keyword>
<dbReference type="PANTHER" id="PTHR32448">
    <property type="entry name" value="OS08G0158400 PROTEIN"/>
    <property type="match status" value="1"/>
</dbReference>
<comment type="cofactor">
    <cofactor evidence="1">
        <name>FAD</name>
        <dbReference type="ChEBI" id="CHEBI:57692"/>
    </cofactor>
</comment>
<evidence type="ECO:0000256" key="6">
    <source>
        <dbReference type="ARBA" id="ARBA00023180"/>
    </source>
</evidence>
<dbReference type="InterPro" id="IPR016166">
    <property type="entry name" value="FAD-bd_PCMH"/>
</dbReference>
<protein>
    <submittedName>
        <fullName evidence="10">Tetrahydrocannabinolic acid synthase-like</fullName>
    </submittedName>
</protein>
<evidence type="ECO:0000259" key="8">
    <source>
        <dbReference type="PROSITE" id="PS51387"/>
    </source>
</evidence>
<organism evidence="9 10">
    <name type="scientific">Prunus mume</name>
    <name type="common">Japanese apricot</name>
    <name type="synonym">Armeniaca mume</name>
    <dbReference type="NCBI Taxonomy" id="102107"/>
    <lineage>
        <taxon>Eukaryota</taxon>
        <taxon>Viridiplantae</taxon>
        <taxon>Streptophyta</taxon>
        <taxon>Embryophyta</taxon>
        <taxon>Tracheophyta</taxon>
        <taxon>Spermatophyta</taxon>
        <taxon>Magnoliopsida</taxon>
        <taxon>eudicotyledons</taxon>
        <taxon>Gunneridae</taxon>
        <taxon>Pentapetalae</taxon>
        <taxon>rosids</taxon>
        <taxon>fabids</taxon>
        <taxon>Rosales</taxon>
        <taxon>Rosaceae</taxon>
        <taxon>Amygdaloideae</taxon>
        <taxon>Amygdaleae</taxon>
        <taxon>Prunus</taxon>
    </lineage>
</organism>
<dbReference type="Pfam" id="PF01565">
    <property type="entry name" value="FAD_binding_4"/>
    <property type="match status" value="1"/>
</dbReference>
<dbReference type="PROSITE" id="PS51387">
    <property type="entry name" value="FAD_PCMH"/>
    <property type="match status" value="1"/>
</dbReference>
<evidence type="ECO:0000256" key="3">
    <source>
        <dbReference type="ARBA" id="ARBA00022630"/>
    </source>
</evidence>
<proteinExistence type="inferred from homology"/>
<keyword evidence="5" id="KW-0274">FAD</keyword>
<keyword evidence="9" id="KW-1185">Reference proteome</keyword>
<sequence>MMTLHMKLLPLLLILFNSVWFATSNSAVESFLQCFTSDIKNNSSKIIITKSSSAYFSAVQSSIQNLRFVTSATSRPEAIITPLHDSHVQAAVICSKKKRILIRIRNGGHDYEGQSYVARAPFVIIDLFNLRSIDVDIENESAWVESGATLGELYYRIAEKGKAYGFPAGSCPTVGVGGHISGGGFGPLFRKYGLAADNVLDAKIVDVNGRILDRKSMGEELFWAIRGGGGSSFGVILAWKLRLVPVPPSVTVFKISRTTEQGATKLLSKWQNIADKLHEDLFLHSVIGVGNKAGTNGDKTIIIEFSSLFLGPVEKLLPLMQDNFPELSVDRSDCTEMSWIESVLYFASISRNESEALLSRTQQSKSFFKAKSDYVNEPISEAGLEGLWQTLIEVKAYLILTPYGGKMSEISDSETPFPHRSGNLFKILYMVTWDDYRENEIGESLMSKLYDYMAPYVSKSPRAAYLNYKDLDLGRNNDVHTSYAQASIWGLKYFKNNFRRLVHVKTLVDPGNFFRDEQSIPSVRSFRKK</sequence>
<evidence type="ECO:0000256" key="7">
    <source>
        <dbReference type="SAM" id="SignalP"/>
    </source>
</evidence>
<evidence type="ECO:0000256" key="1">
    <source>
        <dbReference type="ARBA" id="ARBA00001974"/>
    </source>
</evidence>
<evidence type="ECO:0000256" key="2">
    <source>
        <dbReference type="ARBA" id="ARBA00005466"/>
    </source>
</evidence>
<dbReference type="InterPro" id="IPR016167">
    <property type="entry name" value="FAD-bd_PCMH_sub1"/>
</dbReference>
<keyword evidence="6" id="KW-0325">Glycoprotein</keyword>
<dbReference type="Gene3D" id="3.40.462.20">
    <property type="match status" value="1"/>
</dbReference>
<dbReference type="InterPro" id="IPR016169">
    <property type="entry name" value="FAD-bd_PCMH_sub2"/>
</dbReference>
<accession>A0ABM0NJL7</accession>
<keyword evidence="4 7" id="KW-0732">Signal</keyword>
<evidence type="ECO:0000313" key="9">
    <source>
        <dbReference type="Proteomes" id="UP000694861"/>
    </source>
</evidence>
<dbReference type="Proteomes" id="UP000694861">
    <property type="component" value="Linkage group LG3"/>
</dbReference>
<dbReference type="Gene3D" id="3.30.465.10">
    <property type="match status" value="1"/>
</dbReference>
<dbReference type="InterPro" id="IPR006094">
    <property type="entry name" value="Oxid_FAD_bind_N"/>
</dbReference>
<comment type="similarity">
    <text evidence="2">Belongs to the oxygen-dependent FAD-linked oxidoreductase family.</text>
</comment>
<dbReference type="Pfam" id="PF08031">
    <property type="entry name" value="BBE"/>
    <property type="match status" value="1"/>
</dbReference>
<evidence type="ECO:0000256" key="4">
    <source>
        <dbReference type="ARBA" id="ARBA00022729"/>
    </source>
</evidence>
<feature type="domain" description="FAD-binding PCMH-type" evidence="8">
    <location>
        <begin position="72"/>
        <end position="246"/>
    </location>
</feature>
<feature type="chain" id="PRO_5047040266" evidence="7">
    <location>
        <begin position="25"/>
        <end position="529"/>
    </location>
</feature>
<evidence type="ECO:0000256" key="5">
    <source>
        <dbReference type="ARBA" id="ARBA00022827"/>
    </source>
</evidence>
<reference evidence="9" key="1">
    <citation type="journal article" date="2012" name="Nat. Commun.">
        <title>The genome of Prunus mume.</title>
        <authorList>
            <person name="Zhang Q."/>
            <person name="Chen W."/>
            <person name="Sun L."/>
            <person name="Zhao F."/>
            <person name="Huang B."/>
            <person name="Yang W."/>
            <person name="Tao Y."/>
            <person name="Wang J."/>
            <person name="Yuan Z."/>
            <person name="Fan G."/>
            <person name="Xing Z."/>
            <person name="Han C."/>
            <person name="Pan H."/>
            <person name="Zhong X."/>
            <person name="Shi W."/>
            <person name="Liang X."/>
            <person name="Du D."/>
            <person name="Sun F."/>
            <person name="Xu Z."/>
            <person name="Hao R."/>
            <person name="Lv T."/>
            <person name="Lv Y."/>
            <person name="Zheng Z."/>
            <person name="Sun M."/>
            <person name="Luo L."/>
            <person name="Cai M."/>
            <person name="Gao Y."/>
            <person name="Wang J."/>
            <person name="Yin Y."/>
            <person name="Xu X."/>
            <person name="Cheng T."/>
            <person name="Wang J."/>
        </authorList>
    </citation>
    <scope>NUCLEOTIDE SEQUENCE [LARGE SCALE GENOMIC DNA]</scope>
</reference>
<dbReference type="GeneID" id="103325370"/>
<dbReference type="InterPro" id="IPR012951">
    <property type="entry name" value="BBE"/>
</dbReference>
<dbReference type="InterPro" id="IPR036318">
    <property type="entry name" value="FAD-bd_PCMH-like_sf"/>
</dbReference>
<dbReference type="RefSeq" id="XP_008225756.1">
    <property type="nucleotide sequence ID" value="XM_008227534.1"/>
</dbReference>
<dbReference type="SUPFAM" id="SSF56176">
    <property type="entry name" value="FAD-binding/transporter-associated domain-like"/>
    <property type="match status" value="1"/>
</dbReference>
<dbReference type="Gene3D" id="3.30.43.10">
    <property type="entry name" value="Uridine Diphospho-n-acetylenolpyruvylglucosamine Reductase, domain 2"/>
    <property type="match status" value="1"/>
</dbReference>
<name>A0ABM0NJL7_PRUMU</name>
<evidence type="ECO:0000313" key="10">
    <source>
        <dbReference type="RefSeq" id="XP_008225756.1"/>
    </source>
</evidence>
<gene>
    <name evidence="10" type="primary">LOC103325370</name>
</gene>
<reference evidence="10" key="2">
    <citation type="submission" date="2025-08" db="UniProtKB">
        <authorList>
            <consortium name="RefSeq"/>
        </authorList>
    </citation>
    <scope>IDENTIFICATION</scope>
</reference>
<feature type="signal peptide" evidence="7">
    <location>
        <begin position="1"/>
        <end position="24"/>
    </location>
</feature>